<feature type="region of interest" description="Disordered" evidence="1">
    <location>
        <begin position="31"/>
        <end position="64"/>
    </location>
</feature>
<proteinExistence type="predicted"/>
<feature type="compositionally biased region" description="Low complexity" evidence="1">
    <location>
        <begin position="86"/>
        <end position="104"/>
    </location>
</feature>
<protein>
    <submittedName>
        <fullName evidence="2">Uncharacterized protein</fullName>
    </submittedName>
</protein>
<evidence type="ECO:0000313" key="3">
    <source>
        <dbReference type="Proteomes" id="UP001176941"/>
    </source>
</evidence>
<organism evidence="2 3">
    <name type="scientific">Rangifer tarandus platyrhynchus</name>
    <name type="common">Svalbard reindeer</name>
    <dbReference type="NCBI Taxonomy" id="3082113"/>
    <lineage>
        <taxon>Eukaryota</taxon>
        <taxon>Metazoa</taxon>
        <taxon>Chordata</taxon>
        <taxon>Craniata</taxon>
        <taxon>Vertebrata</taxon>
        <taxon>Euteleostomi</taxon>
        <taxon>Mammalia</taxon>
        <taxon>Eutheria</taxon>
        <taxon>Laurasiatheria</taxon>
        <taxon>Artiodactyla</taxon>
        <taxon>Ruminantia</taxon>
        <taxon>Pecora</taxon>
        <taxon>Cervidae</taxon>
        <taxon>Odocoileinae</taxon>
        <taxon>Rangifer</taxon>
    </lineage>
</organism>
<name>A0ABN8ZQ64_RANTA</name>
<evidence type="ECO:0000256" key="1">
    <source>
        <dbReference type="SAM" id="MobiDB-lite"/>
    </source>
</evidence>
<evidence type="ECO:0000313" key="2">
    <source>
        <dbReference type="EMBL" id="CAI9176077.1"/>
    </source>
</evidence>
<feature type="region of interest" description="Disordered" evidence="1">
    <location>
        <begin position="79"/>
        <end position="232"/>
    </location>
</feature>
<keyword evidence="3" id="KW-1185">Reference proteome</keyword>
<feature type="compositionally biased region" description="Low complexity" evidence="1">
    <location>
        <begin position="141"/>
        <end position="159"/>
    </location>
</feature>
<sequence>MSVRPSDATLAVPPQMVRGARGCFQFILRVRPEKQRETDTQGRESKAQAGPGQAEGVASPGVWGWAPRGDGYRGWGKAGAAGEGLLGKPTEAGDEGAAGAAGTGLDWDLAERRPPGTLGPGRRPAAHTRASPKISRVLAAGPRRGPLATPTRPLTTPTRPLTPHPGPAGKARGRESPRGRSSICRDALRPLGASSRRRFPRAAGPASSWGGALETARLVGGSPQSPRPAAEA</sequence>
<accession>A0ABN8ZQ64</accession>
<dbReference type="EMBL" id="OX459941">
    <property type="protein sequence ID" value="CAI9176077.1"/>
    <property type="molecule type" value="Genomic_DNA"/>
</dbReference>
<feature type="compositionally biased region" description="Basic and acidic residues" evidence="1">
    <location>
        <begin position="31"/>
        <end position="46"/>
    </location>
</feature>
<dbReference type="Proteomes" id="UP001176941">
    <property type="component" value="Chromosome 5"/>
</dbReference>
<gene>
    <name evidence="2" type="ORF">MRATA1EN1_LOCUS25039</name>
</gene>
<reference evidence="2" key="1">
    <citation type="submission" date="2023-04" db="EMBL/GenBank/DDBJ databases">
        <authorList>
            <consortium name="ELIXIR-Norway"/>
        </authorList>
    </citation>
    <scope>NUCLEOTIDE SEQUENCE [LARGE SCALE GENOMIC DNA]</scope>
</reference>